<comment type="caution">
    <text evidence="2">The sequence shown here is derived from an EMBL/GenBank/DDBJ whole genome shotgun (WGS) entry which is preliminary data.</text>
</comment>
<evidence type="ECO:0000313" key="3">
    <source>
        <dbReference type="Proteomes" id="UP000028038"/>
    </source>
</evidence>
<feature type="transmembrane region" description="Helical" evidence="1">
    <location>
        <begin position="17"/>
        <end position="38"/>
    </location>
</feature>
<sequence length="42" mass="5076">MLSFEYIENRQRKRWRFFVCAPGMARSAVTGAVLQLWWLKND</sequence>
<organism evidence="2 3">
    <name type="scientific">Escherichia coli 2-460-02_S1_C1</name>
    <dbReference type="NCBI Taxonomy" id="1444044"/>
    <lineage>
        <taxon>Bacteria</taxon>
        <taxon>Pseudomonadati</taxon>
        <taxon>Pseudomonadota</taxon>
        <taxon>Gammaproteobacteria</taxon>
        <taxon>Enterobacterales</taxon>
        <taxon>Enterobacteriaceae</taxon>
        <taxon>Escherichia</taxon>
    </lineage>
</organism>
<dbReference type="AlphaFoldDB" id="A0A836NGH0"/>
<dbReference type="Proteomes" id="UP000028038">
    <property type="component" value="Unassembled WGS sequence"/>
</dbReference>
<gene>
    <name evidence="2" type="ORF">AB05_0821</name>
</gene>
<protein>
    <submittedName>
        <fullName evidence="2">Putative membrane protein</fullName>
    </submittedName>
</protein>
<evidence type="ECO:0000313" key="2">
    <source>
        <dbReference type="EMBL" id="KEO33725.1"/>
    </source>
</evidence>
<reference evidence="2 3" key="1">
    <citation type="submission" date="2014-06" db="EMBL/GenBank/DDBJ databases">
        <title>Genetic Variability of E. coli after antibiotic treatment.</title>
        <authorList>
            <person name="Silbergeld E."/>
            <person name="Coles C."/>
            <person name="Seidman J.C."/>
            <person name="You Y."/>
            <person name="George J."/>
            <person name="Nadendla S."/>
            <person name="Daugherty S.C."/>
            <person name="Nagaraj S."/>
            <person name="Ott S."/>
            <person name="Klega K."/>
            <person name="Rasko D."/>
        </authorList>
    </citation>
    <scope>NUCLEOTIDE SEQUENCE [LARGE SCALE GENOMIC DNA]</scope>
    <source>
        <strain evidence="2 3">2-460-02_S1_C1</strain>
    </source>
</reference>
<evidence type="ECO:0000256" key="1">
    <source>
        <dbReference type="SAM" id="Phobius"/>
    </source>
</evidence>
<keyword evidence="1" id="KW-0472">Membrane</keyword>
<proteinExistence type="predicted"/>
<name>A0A836NGH0_ECOLX</name>
<accession>A0A836NGH0</accession>
<keyword evidence="1" id="KW-0812">Transmembrane</keyword>
<dbReference type="EMBL" id="JOSS01000014">
    <property type="protein sequence ID" value="KEO33725.1"/>
    <property type="molecule type" value="Genomic_DNA"/>
</dbReference>
<keyword evidence="1" id="KW-1133">Transmembrane helix</keyword>